<dbReference type="EMBL" id="JGVP01000002">
    <property type="protein sequence ID" value="KFB89910.1"/>
    <property type="molecule type" value="Genomic_DNA"/>
</dbReference>
<keyword evidence="1" id="KW-1133">Transmembrane helix</keyword>
<reference evidence="2 3" key="1">
    <citation type="submission" date="2014-03" db="EMBL/GenBank/DDBJ databases">
        <title>Draft genome sequence of the Serratia grimesii strain a2.</title>
        <authorList>
            <person name="Toymentseva A."/>
            <person name="Kazakov S."/>
            <person name="Giliazeva A."/>
            <person name="Ismagilova R."/>
            <person name="Shah R."/>
            <person name="Sharipova M."/>
            <person name="Khaitlina S."/>
            <person name="Mardanova A."/>
        </authorList>
    </citation>
    <scope>NUCLEOTIDE SEQUENCE [LARGE SCALE GENOMIC DNA]</scope>
    <source>
        <strain evidence="2 3">A2</strain>
    </source>
</reference>
<dbReference type="Proteomes" id="UP000028721">
    <property type="component" value="Unassembled WGS sequence"/>
</dbReference>
<protein>
    <recommendedName>
        <fullName evidence="4">DUF1360 domain-containing protein</fullName>
    </recommendedName>
</protein>
<proteinExistence type="predicted"/>
<sequence>MTAILSSDLSVCLMIALASASISMTVTQTELFAALRAWAARKNDLLGHLFKCFYCMSHWVVIAGMLIYRPTLLNSDIALIDWVMTAFIVLTITTFINGLLFKAFQAAIHTHVMKHEAQQLMNPHEQ</sequence>
<name>A0ABR4UDD7_9GAMM</name>
<evidence type="ECO:0000313" key="2">
    <source>
        <dbReference type="EMBL" id="KFB89910.1"/>
    </source>
</evidence>
<keyword evidence="1" id="KW-0812">Transmembrane</keyword>
<keyword evidence="3" id="KW-1185">Reference proteome</keyword>
<evidence type="ECO:0000256" key="1">
    <source>
        <dbReference type="SAM" id="Phobius"/>
    </source>
</evidence>
<feature type="transmembrane region" description="Helical" evidence="1">
    <location>
        <begin position="45"/>
        <end position="67"/>
    </location>
</feature>
<gene>
    <name evidence="2" type="ORF">CR62_07960</name>
</gene>
<comment type="caution">
    <text evidence="2">The sequence shown here is derived from an EMBL/GenBank/DDBJ whole genome shotgun (WGS) entry which is preliminary data.</text>
</comment>
<accession>A0ABR4UDD7</accession>
<feature type="transmembrane region" description="Helical" evidence="1">
    <location>
        <begin position="79"/>
        <end position="101"/>
    </location>
</feature>
<evidence type="ECO:0008006" key="4">
    <source>
        <dbReference type="Google" id="ProtNLM"/>
    </source>
</evidence>
<keyword evidence="1" id="KW-0472">Membrane</keyword>
<organism evidence="2 3">
    <name type="scientific">Serratia grimesii</name>
    <dbReference type="NCBI Taxonomy" id="82995"/>
    <lineage>
        <taxon>Bacteria</taxon>
        <taxon>Pseudomonadati</taxon>
        <taxon>Pseudomonadota</taxon>
        <taxon>Gammaproteobacteria</taxon>
        <taxon>Enterobacterales</taxon>
        <taxon>Yersiniaceae</taxon>
        <taxon>Serratia</taxon>
    </lineage>
</organism>
<evidence type="ECO:0000313" key="3">
    <source>
        <dbReference type="Proteomes" id="UP000028721"/>
    </source>
</evidence>